<dbReference type="Proteomes" id="UP000434957">
    <property type="component" value="Unassembled WGS sequence"/>
</dbReference>
<dbReference type="Proteomes" id="UP000435112">
    <property type="component" value="Unassembled WGS sequence"/>
</dbReference>
<proteinExistence type="predicted"/>
<evidence type="ECO:0000313" key="4">
    <source>
        <dbReference type="Proteomes" id="UP000429607"/>
    </source>
</evidence>
<organism evidence="3 5">
    <name type="scientific">Phytophthora rubi</name>
    <dbReference type="NCBI Taxonomy" id="129364"/>
    <lineage>
        <taxon>Eukaryota</taxon>
        <taxon>Sar</taxon>
        <taxon>Stramenopiles</taxon>
        <taxon>Oomycota</taxon>
        <taxon>Peronosporomycetes</taxon>
        <taxon>Peronosporales</taxon>
        <taxon>Peronosporaceae</taxon>
        <taxon>Phytophthora</taxon>
    </lineage>
</organism>
<comment type="caution">
    <text evidence="3">The sequence shown here is derived from an EMBL/GenBank/DDBJ whole genome shotgun (WGS) entry which is preliminary data.</text>
</comment>
<evidence type="ECO:0000313" key="2">
    <source>
        <dbReference type="EMBL" id="KAE9040141.1"/>
    </source>
</evidence>
<evidence type="ECO:0000313" key="5">
    <source>
        <dbReference type="Proteomes" id="UP000434957"/>
    </source>
</evidence>
<dbReference type="EMBL" id="QXFU01001574">
    <property type="protein sequence ID" value="KAE8999549.1"/>
    <property type="molecule type" value="Genomic_DNA"/>
</dbReference>
<dbReference type="EMBL" id="QXFV01000354">
    <property type="protein sequence ID" value="KAE9040141.1"/>
    <property type="molecule type" value="Genomic_DNA"/>
</dbReference>
<dbReference type="OrthoDB" id="125523at2759"/>
<sequence>MQIVKKVFFMAVVASRSAPPAPPPAASIQRCHSRTVRLECPDNLTGTWADPVYATLGREPLSKRPPANTPFVDSDDGAQRLVWEVTHADDPSARPAFRCRTCYATVHFIPHWRLTEPHRDLKDELLERPLLSVFRFVRFSTYFVASPRCNTKFVRVTSDFFG</sequence>
<evidence type="ECO:0000313" key="3">
    <source>
        <dbReference type="EMBL" id="KAE9349466.1"/>
    </source>
</evidence>
<evidence type="ECO:0000313" key="1">
    <source>
        <dbReference type="EMBL" id="KAE8999549.1"/>
    </source>
</evidence>
<gene>
    <name evidence="2" type="ORF">PR001_g7204</name>
    <name evidence="1" type="ORF">PR002_g18419</name>
    <name evidence="3" type="ORF">PR003_g5869</name>
</gene>
<evidence type="ECO:0000313" key="6">
    <source>
        <dbReference type="Proteomes" id="UP000435112"/>
    </source>
</evidence>
<reference evidence="3 5" key="1">
    <citation type="submission" date="2018-08" db="EMBL/GenBank/DDBJ databases">
        <title>Genomic investigation of the strawberry pathogen Phytophthora fragariae indicates pathogenicity is determined by transcriptional variation in three key races.</title>
        <authorList>
            <person name="Adams T.M."/>
            <person name="Armitage A.D."/>
            <person name="Sobczyk M.K."/>
            <person name="Bates H.J."/>
            <person name="Dunwell J.M."/>
            <person name="Nellist C.F."/>
            <person name="Harrison R.J."/>
        </authorList>
    </citation>
    <scope>NUCLEOTIDE SEQUENCE [LARGE SCALE GENOMIC DNA]</scope>
    <source>
        <strain evidence="2 4">SCRP249</strain>
        <strain evidence="1 6">SCRP324</strain>
        <strain evidence="3 5">SCRP333</strain>
    </source>
</reference>
<protein>
    <submittedName>
        <fullName evidence="3">Uncharacterized protein</fullName>
    </submittedName>
</protein>
<keyword evidence="5" id="KW-1185">Reference proteome</keyword>
<dbReference type="EMBL" id="QXFT01000251">
    <property type="protein sequence ID" value="KAE9349466.1"/>
    <property type="molecule type" value="Genomic_DNA"/>
</dbReference>
<dbReference type="Proteomes" id="UP000429607">
    <property type="component" value="Unassembled WGS sequence"/>
</dbReference>
<dbReference type="AlphaFoldDB" id="A0A6A4FYI8"/>
<accession>A0A6A4FYI8</accession>
<name>A0A6A4FYI8_9STRA</name>